<dbReference type="PANTHER" id="PTHR31751">
    <property type="entry name" value="SI:CH211-108C17.2-RELATED-RELATED"/>
    <property type="match status" value="1"/>
</dbReference>
<evidence type="ECO:0000313" key="2">
    <source>
        <dbReference type="EMBL" id="PIK34665.1"/>
    </source>
</evidence>
<proteinExistence type="predicted"/>
<dbReference type="AlphaFoldDB" id="A0A2G8JG02"/>
<accession>A0A2G8JG02</accession>
<dbReference type="OrthoDB" id="10068559at2759"/>
<keyword evidence="3" id="KW-1185">Reference proteome</keyword>
<sequence>MIRVRQRCKECANITSDSQTLVGNIPLNLMMSAGILFAGSNPSKTLRVFTNMYCPAITKRTFHRHQRNWLHPTISRVWRESQEEMIEGLKEIGMAVNHGGDGRSDSPGHSAKYGSYTFVDLDWNMVLHQELVQDDSSEEEEMEQSPTTNQDEQPSENRDEVILTFLQDWTVEEIAAQLLRRNPGAYQDIITRQANDDVSASLQAEEAPSWCVLWELP</sequence>
<comment type="caution">
    <text evidence="2">The sequence shown here is derived from an EMBL/GenBank/DDBJ whole genome shotgun (WGS) entry which is preliminary data.</text>
</comment>
<evidence type="ECO:0000313" key="3">
    <source>
        <dbReference type="Proteomes" id="UP000230750"/>
    </source>
</evidence>
<organism evidence="2 3">
    <name type="scientific">Stichopus japonicus</name>
    <name type="common">Sea cucumber</name>
    <dbReference type="NCBI Taxonomy" id="307972"/>
    <lineage>
        <taxon>Eukaryota</taxon>
        <taxon>Metazoa</taxon>
        <taxon>Echinodermata</taxon>
        <taxon>Eleutherozoa</taxon>
        <taxon>Echinozoa</taxon>
        <taxon>Holothuroidea</taxon>
        <taxon>Aspidochirotacea</taxon>
        <taxon>Aspidochirotida</taxon>
        <taxon>Stichopodidae</taxon>
        <taxon>Apostichopus</taxon>
    </lineage>
</organism>
<dbReference type="EMBL" id="MRZV01002110">
    <property type="protein sequence ID" value="PIK34665.1"/>
    <property type="molecule type" value="Genomic_DNA"/>
</dbReference>
<protein>
    <submittedName>
        <fullName evidence="2">Uncharacterized protein</fullName>
    </submittedName>
</protein>
<dbReference type="Proteomes" id="UP000230750">
    <property type="component" value="Unassembled WGS sequence"/>
</dbReference>
<gene>
    <name evidence="2" type="ORF">BSL78_28512</name>
</gene>
<reference evidence="2 3" key="1">
    <citation type="journal article" date="2017" name="PLoS Biol.">
        <title>The sea cucumber genome provides insights into morphological evolution and visceral regeneration.</title>
        <authorList>
            <person name="Zhang X."/>
            <person name="Sun L."/>
            <person name="Yuan J."/>
            <person name="Sun Y."/>
            <person name="Gao Y."/>
            <person name="Zhang L."/>
            <person name="Li S."/>
            <person name="Dai H."/>
            <person name="Hamel J.F."/>
            <person name="Liu C."/>
            <person name="Yu Y."/>
            <person name="Liu S."/>
            <person name="Lin W."/>
            <person name="Guo K."/>
            <person name="Jin S."/>
            <person name="Xu P."/>
            <person name="Storey K.B."/>
            <person name="Huan P."/>
            <person name="Zhang T."/>
            <person name="Zhou Y."/>
            <person name="Zhang J."/>
            <person name="Lin C."/>
            <person name="Li X."/>
            <person name="Xing L."/>
            <person name="Huo D."/>
            <person name="Sun M."/>
            <person name="Wang L."/>
            <person name="Mercier A."/>
            <person name="Li F."/>
            <person name="Yang H."/>
            <person name="Xiang J."/>
        </authorList>
    </citation>
    <scope>NUCLEOTIDE SEQUENCE [LARGE SCALE GENOMIC DNA]</scope>
    <source>
        <strain evidence="2">Shaxun</strain>
        <tissue evidence="2">Muscle</tissue>
    </source>
</reference>
<dbReference type="PANTHER" id="PTHR31751:SF42">
    <property type="entry name" value="PROTEIN CBG10204"/>
    <property type="match status" value="1"/>
</dbReference>
<dbReference type="STRING" id="307972.A0A2G8JG02"/>
<feature type="compositionally biased region" description="Acidic residues" evidence="1">
    <location>
        <begin position="133"/>
        <end position="143"/>
    </location>
</feature>
<feature type="region of interest" description="Disordered" evidence="1">
    <location>
        <begin position="133"/>
        <end position="157"/>
    </location>
</feature>
<name>A0A2G8JG02_STIJA</name>
<evidence type="ECO:0000256" key="1">
    <source>
        <dbReference type="SAM" id="MobiDB-lite"/>
    </source>
</evidence>